<evidence type="ECO:0000259" key="11">
    <source>
        <dbReference type="PROSITE" id="PS51847"/>
    </source>
</evidence>
<dbReference type="GO" id="GO:0005789">
    <property type="term" value="C:endoplasmic reticulum membrane"/>
    <property type="evidence" value="ECO:0007669"/>
    <property type="project" value="TreeGrafter"/>
</dbReference>
<feature type="domain" description="SMP-LTD" evidence="11">
    <location>
        <begin position="98"/>
        <end position="169"/>
    </location>
</feature>
<dbReference type="GO" id="GO:0008429">
    <property type="term" value="F:phosphatidylethanolamine binding"/>
    <property type="evidence" value="ECO:0007669"/>
    <property type="project" value="TreeGrafter"/>
</dbReference>
<evidence type="ECO:0000256" key="3">
    <source>
        <dbReference type="ARBA" id="ARBA00022692"/>
    </source>
</evidence>
<dbReference type="InterPro" id="IPR051634">
    <property type="entry name" value="Extended_Synaptotagmin"/>
</dbReference>
<name>A0A183D3D8_9BILA</name>
<evidence type="ECO:0000256" key="10">
    <source>
        <dbReference type="ARBA" id="ARBA00023136"/>
    </source>
</evidence>
<dbReference type="GO" id="GO:0006869">
    <property type="term" value="P:lipid transport"/>
    <property type="evidence" value="ECO:0007669"/>
    <property type="project" value="UniProtKB-KW"/>
</dbReference>
<evidence type="ECO:0000256" key="6">
    <source>
        <dbReference type="ARBA" id="ARBA00022837"/>
    </source>
</evidence>
<dbReference type="GO" id="GO:0031210">
    <property type="term" value="F:phosphatidylcholine binding"/>
    <property type="evidence" value="ECO:0007669"/>
    <property type="project" value="TreeGrafter"/>
</dbReference>
<keyword evidence="5" id="KW-0677">Repeat</keyword>
<proteinExistence type="predicted"/>
<evidence type="ECO:0000256" key="4">
    <source>
        <dbReference type="ARBA" id="ARBA00022723"/>
    </source>
</evidence>
<accession>A0A183D3D8</accession>
<dbReference type="PANTHER" id="PTHR45761:SF1">
    <property type="entry name" value="EXTENDED SYNAPTOTAGMIN-LIKE PROTEIN 2, ISOFORM C"/>
    <property type="match status" value="1"/>
</dbReference>
<evidence type="ECO:0000256" key="8">
    <source>
        <dbReference type="ARBA" id="ARBA00023055"/>
    </source>
</evidence>
<keyword evidence="3" id="KW-0812">Transmembrane</keyword>
<keyword evidence="9" id="KW-0446">Lipid-binding</keyword>
<dbReference type="AlphaFoldDB" id="A0A183D3D8"/>
<keyword evidence="2" id="KW-0813">Transport</keyword>
<dbReference type="WBParaSite" id="GPUH_0000323401-mRNA-1">
    <property type="protein sequence ID" value="GPUH_0000323401-mRNA-1"/>
    <property type="gene ID" value="GPUH_0000323401"/>
</dbReference>
<dbReference type="GO" id="GO:0035091">
    <property type="term" value="F:phosphatidylinositol binding"/>
    <property type="evidence" value="ECO:0007669"/>
    <property type="project" value="TreeGrafter"/>
</dbReference>
<comment type="subcellular location">
    <subcellularLocation>
        <location evidence="1">Membrane</location>
    </subcellularLocation>
</comment>
<evidence type="ECO:0000256" key="7">
    <source>
        <dbReference type="ARBA" id="ARBA00022989"/>
    </source>
</evidence>
<keyword evidence="8" id="KW-0445">Lipid transport</keyword>
<dbReference type="InterPro" id="IPR039010">
    <property type="entry name" value="Synaptotagmin_SMP"/>
</dbReference>
<keyword evidence="6" id="KW-0106">Calcium</keyword>
<dbReference type="Pfam" id="PF17047">
    <property type="entry name" value="SMP_LBD"/>
    <property type="match status" value="1"/>
</dbReference>
<evidence type="ECO:0000256" key="5">
    <source>
        <dbReference type="ARBA" id="ARBA00022737"/>
    </source>
</evidence>
<dbReference type="PROSITE" id="PS51847">
    <property type="entry name" value="SMP"/>
    <property type="match status" value="1"/>
</dbReference>
<organism evidence="12">
    <name type="scientific">Gongylonema pulchrum</name>
    <dbReference type="NCBI Taxonomy" id="637853"/>
    <lineage>
        <taxon>Eukaryota</taxon>
        <taxon>Metazoa</taxon>
        <taxon>Ecdysozoa</taxon>
        <taxon>Nematoda</taxon>
        <taxon>Chromadorea</taxon>
        <taxon>Rhabditida</taxon>
        <taxon>Spirurina</taxon>
        <taxon>Spiruromorpha</taxon>
        <taxon>Spiruroidea</taxon>
        <taxon>Gongylonematidae</taxon>
        <taxon>Gongylonema</taxon>
    </lineage>
</organism>
<sequence length="169" mass="19649">LLETTSQPMMRRENGLAELHCPDHRQSNHHGVMLLDWMLPALVWMDFGAGHSALHQVVHVAKTREATVGIAPNCTPRKRSSVILAQLQDLPAWVQFPDTERVEWLNKVILQLWPYIGEYSKYFMREYIEPQVKSQLPAVFRSFKFTKMDMGDIPCRVGGIKVFLFREYH</sequence>
<evidence type="ECO:0000256" key="9">
    <source>
        <dbReference type="ARBA" id="ARBA00023121"/>
    </source>
</evidence>
<reference evidence="12" key="1">
    <citation type="submission" date="2016-06" db="UniProtKB">
        <authorList>
            <consortium name="WormBaseParasite"/>
        </authorList>
    </citation>
    <scope>IDENTIFICATION</scope>
</reference>
<dbReference type="GO" id="GO:0005544">
    <property type="term" value="F:calcium-dependent phospholipid binding"/>
    <property type="evidence" value="ECO:0007669"/>
    <property type="project" value="TreeGrafter"/>
</dbReference>
<keyword evidence="10" id="KW-0472">Membrane</keyword>
<evidence type="ECO:0000256" key="2">
    <source>
        <dbReference type="ARBA" id="ARBA00022448"/>
    </source>
</evidence>
<dbReference type="InterPro" id="IPR031468">
    <property type="entry name" value="SMP_LBD"/>
</dbReference>
<evidence type="ECO:0000256" key="1">
    <source>
        <dbReference type="ARBA" id="ARBA00004370"/>
    </source>
</evidence>
<dbReference type="PANTHER" id="PTHR45761">
    <property type="entry name" value="EXTENDED SYNAPTOTAGMIN-LIKE PROTEIN 2, ISOFORM C"/>
    <property type="match status" value="1"/>
</dbReference>
<evidence type="ECO:0000313" key="12">
    <source>
        <dbReference type="WBParaSite" id="GPUH_0000323401-mRNA-1"/>
    </source>
</evidence>
<protein>
    <submittedName>
        <fullName evidence="12">SMP-LTD domain-containing protein</fullName>
    </submittedName>
</protein>
<keyword evidence="7" id="KW-1133">Transmembrane helix</keyword>
<keyword evidence="4" id="KW-0479">Metal-binding</keyword>
<dbReference type="GO" id="GO:0005509">
    <property type="term" value="F:calcium ion binding"/>
    <property type="evidence" value="ECO:0007669"/>
    <property type="project" value="TreeGrafter"/>
</dbReference>